<organism evidence="2 3">
    <name type="scientific">Massilia timonae</name>
    <dbReference type="NCBI Taxonomy" id="47229"/>
    <lineage>
        <taxon>Bacteria</taxon>
        <taxon>Pseudomonadati</taxon>
        <taxon>Pseudomonadota</taxon>
        <taxon>Betaproteobacteria</taxon>
        <taxon>Burkholderiales</taxon>
        <taxon>Oxalobacteraceae</taxon>
        <taxon>Telluria group</taxon>
        <taxon>Massilia</taxon>
    </lineage>
</organism>
<feature type="chain" id="PRO_5010369847" evidence="1">
    <location>
        <begin position="25"/>
        <end position="213"/>
    </location>
</feature>
<protein>
    <submittedName>
        <fullName evidence="2">PEP-CTERM-sorting domain protein</fullName>
    </submittedName>
</protein>
<keyword evidence="1" id="KW-0732">Signal</keyword>
<accession>A0A1S2NAR7</accession>
<name>A0A1S2NAR7_9BURK</name>
<dbReference type="InterPro" id="IPR013424">
    <property type="entry name" value="Ice-binding_C"/>
</dbReference>
<dbReference type="AlphaFoldDB" id="A0A1S2NAR7"/>
<evidence type="ECO:0000313" key="3">
    <source>
        <dbReference type="Proteomes" id="UP000180246"/>
    </source>
</evidence>
<comment type="caution">
    <text evidence="2">The sequence shown here is derived from an EMBL/GenBank/DDBJ whole genome shotgun (WGS) entry which is preliminary data.</text>
</comment>
<feature type="signal peptide" evidence="1">
    <location>
        <begin position="1"/>
        <end position="24"/>
    </location>
</feature>
<reference evidence="2 3" key="1">
    <citation type="submission" date="2014-10" db="EMBL/GenBank/DDBJ databases">
        <authorList>
            <person name="Seo M.-J."/>
            <person name="Seok Y.J."/>
            <person name="Cha I.-T."/>
        </authorList>
    </citation>
    <scope>NUCLEOTIDE SEQUENCE [LARGE SCALE GENOMIC DNA]</scope>
    <source>
        <strain evidence="2 3">NEU</strain>
    </source>
</reference>
<dbReference type="RefSeq" id="WP_071360901.1">
    <property type="nucleotide sequence ID" value="NZ_JRYB01000001.1"/>
</dbReference>
<evidence type="ECO:0000313" key="2">
    <source>
        <dbReference type="EMBL" id="OIJ41442.1"/>
    </source>
</evidence>
<dbReference type="NCBIfam" id="TIGR02595">
    <property type="entry name" value="PEP_CTERM"/>
    <property type="match status" value="1"/>
</dbReference>
<proteinExistence type="predicted"/>
<dbReference type="EMBL" id="JRYB01000001">
    <property type="protein sequence ID" value="OIJ41442.1"/>
    <property type="molecule type" value="Genomic_DNA"/>
</dbReference>
<evidence type="ECO:0000256" key="1">
    <source>
        <dbReference type="SAM" id="SignalP"/>
    </source>
</evidence>
<sequence length="213" mass="22651">MRKFIGSILVVAATLGAGSQAAVAAPVVTVGSAYSFYLQGSESDEAFAGVATFDDEAAMAVRGDSFLTVSESESDLGNGRSLISIQIRSTGDLFPVLGEIAILGIGLFDYPLELMSVVNLYEARISFLDSNNKLLIETDNLADGVYQNYPWDGFFPATDDAFGTEQIGGLGVLGINFDFFVSTEPTAVPEPAGVLLVGLGFMAMLTTRRRRLH</sequence>
<gene>
    <name evidence="2" type="ORF">LO55_1353</name>
</gene>
<dbReference type="Proteomes" id="UP000180246">
    <property type="component" value="Unassembled WGS sequence"/>
</dbReference>